<sequence length="330" mass="37822">MGPDDFGRSSFSGGNGSFRDASSITVKGVLPIYPYIREKDKIKNNSFLFILGLNESIQLENKDKSTNVVNLIGDADGSKKTLKAVNLLINSPQFNRVFNHPEDIYKTSRVNLSRLLNGISNVKIARVEIFYIETIEDLNNNIKNTFMSYPLIIRLEGFHNSEFMVRVDSEDDLIGLTNWLDQKRSFIIIEYIDCIDTTGLYRKARIAVIDGKFYPQHFLTSKNWCVGADARYNLMLEHKQFRDAEQHYLESFNTNILPHYKKQLLLIHEKIGLDIYGIDCFFGENGELVIFELNACMDLLSMWLGPNGEYNYKKPFRSAVSNAIIDLIAN</sequence>
<gene>
    <name evidence="1" type="ORF">PTD2_21987</name>
</gene>
<dbReference type="RefSeq" id="WP_009840358.1">
    <property type="nucleotide sequence ID" value="NZ_CH959301.1"/>
</dbReference>
<reference evidence="1 2" key="1">
    <citation type="submission" date="2006-02" db="EMBL/GenBank/DDBJ databases">
        <authorList>
            <person name="Moran M.A."/>
            <person name="Kjelleberg S."/>
            <person name="Egan S."/>
            <person name="Saunders N."/>
            <person name="Thomas T."/>
            <person name="Ferriera S."/>
            <person name="Johnson J."/>
            <person name="Kravitz S."/>
            <person name="Halpern A."/>
            <person name="Remington K."/>
            <person name="Beeson K."/>
            <person name="Tran B."/>
            <person name="Rogers Y.-H."/>
            <person name="Friedman R."/>
            <person name="Venter J.C."/>
        </authorList>
    </citation>
    <scope>NUCLEOTIDE SEQUENCE [LARGE SCALE GENOMIC DNA]</scope>
    <source>
        <strain evidence="1 2">D2</strain>
    </source>
</reference>
<dbReference type="STRING" id="87626.PTD2_21987"/>
<comment type="caution">
    <text evidence="1">The sequence shown here is derived from an EMBL/GenBank/DDBJ whole genome shotgun (WGS) entry which is preliminary data.</text>
</comment>
<dbReference type="Gene3D" id="3.30.470.20">
    <property type="entry name" value="ATP-grasp fold, B domain"/>
    <property type="match status" value="1"/>
</dbReference>
<dbReference type="HOGENOM" id="CLU_841532_0_0_6"/>
<organism evidence="1 2">
    <name type="scientific">Pseudoalteromonas tunicata D2</name>
    <dbReference type="NCBI Taxonomy" id="87626"/>
    <lineage>
        <taxon>Bacteria</taxon>
        <taxon>Pseudomonadati</taxon>
        <taxon>Pseudomonadota</taxon>
        <taxon>Gammaproteobacteria</taxon>
        <taxon>Alteromonadales</taxon>
        <taxon>Pseudoalteromonadaceae</taxon>
        <taxon>Pseudoalteromonas</taxon>
    </lineage>
</organism>
<evidence type="ECO:0008006" key="3">
    <source>
        <dbReference type="Google" id="ProtNLM"/>
    </source>
</evidence>
<dbReference type="SUPFAM" id="SSF56059">
    <property type="entry name" value="Glutathione synthetase ATP-binding domain-like"/>
    <property type="match status" value="1"/>
</dbReference>
<keyword evidence="2" id="KW-1185">Reference proteome</keyword>
<accession>A4CAX3</accession>
<dbReference type="Proteomes" id="UP000006201">
    <property type="component" value="Unassembled WGS sequence"/>
</dbReference>
<name>A4CAX3_9GAMM</name>
<evidence type="ECO:0000313" key="2">
    <source>
        <dbReference type="Proteomes" id="UP000006201"/>
    </source>
</evidence>
<dbReference type="OrthoDB" id="5297883at2"/>
<dbReference type="AlphaFoldDB" id="A4CAX3"/>
<dbReference type="EMBL" id="AAOH01000004">
    <property type="protein sequence ID" value="EAR28531.1"/>
    <property type="molecule type" value="Genomic_DNA"/>
</dbReference>
<protein>
    <recommendedName>
        <fullName evidence="3">ATP-grasp domain-containing protein</fullName>
    </recommendedName>
</protein>
<evidence type="ECO:0000313" key="1">
    <source>
        <dbReference type="EMBL" id="EAR28531.1"/>
    </source>
</evidence>
<dbReference type="eggNOG" id="COG0189">
    <property type="taxonomic scope" value="Bacteria"/>
</dbReference>
<proteinExistence type="predicted"/>